<accession>A0A926URC3</accession>
<reference evidence="6" key="1">
    <citation type="journal article" date="2015" name="ISME J.">
        <title>Draft Genome Sequence of Streptomyces incarnatus NRRL8089, which Produces the Nucleoside Antibiotic Sinefungin.</title>
        <authorList>
            <person name="Oshima K."/>
            <person name="Hattori M."/>
            <person name="Shimizu H."/>
            <person name="Fukuda K."/>
            <person name="Nemoto M."/>
            <person name="Inagaki K."/>
            <person name="Tamura T."/>
        </authorList>
    </citation>
    <scope>NUCLEOTIDE SEQUENCE</scope>
    <source>
        <strain evidence="6">FACHB-1277</strain>
    </source>
</reference>
<dbReference type="Pfam" id="PF13291">
    <property type="entry name" value="ACT_4"/>
    <property type="match status" value="1"/>
</dbReference>
<dbReference type="InterPro" id="IPR045865">
    <property type="entry name" value="ACT-like_dom_sf"/>
</dbReference>
<dbReference type="FunFam" id="1.10.3210.10:FF:000001">
    <property type="entry name" value="GTP pyrophosphokinase RelA"/>
    <property type="match status" value="1"/>
</dbReference>
<evidence type="ECO:0000259" key="3">
    <source>
        <dbReference type="PROSITE" id="PS51671"/>
    </source>
</evidence>
<dbReference type="EMBL" id="JACJPY010000014">
    <property type="protein sequence ID" value="MBD2149835.1"/>
    <property type="molecule type" value="Genomic_DNA"/>
</dbReference>
<dbReference type="Gene3D" id="3.10.20.30">
    <property type="match status" value="1"/>
</dbReference>
<sequence>MTPMTLIAAEVPRLGQLLDYQKAEACNVAVDLWIPDWLRNCWEKFQKGEPLDAEDIVGRALGFAYSLHDGQCRASGEPYILHPIAVAAILKDLGASNAMIAAGFLHDVVEDTTVTCDEIEEVFGKEIRQLVEGVTKLSKLSFENKTESQAENFRRMFLAMAQDIRVIVVKLADRLHNMRTLEHLRPEKQVAISRETREIFAPLANRLGLGQIKWELEDIAFKYIEPEQYRTMESLVAETRESRQEQLIEVTRVLSDRLEAMGLTNVDISGRPKHLYGIYRKMERQRKQYNEIYDIQAVRVIVNSKDECYRVLAVVHDHFCPIPGRFKDYIGLPKPNQYQSLHTAVIGPKGQPVEVQIRTWEMHHIADYGIAAHWKYKESNSVSKALKGDDQKFTWLRQLVEWQRDMKDPQEYLDSVKEDLFDSEVYVFSPKGDVYCLPRGATPVDFAYRVHTEVGNHCSGALVNNVMVPLQRALKHGDIVTILTQNNAHPSIDWINFVATNSAKSRIRQWFKRSRRDENIALGRSALERELGKNGLEALLKSDQMLKLAEKCNYHNVEDLLAGIGYGETSINAVVNKLREHQHQHQHQHHFHHLHQLAPDGDRTQSFKFDSRHDAKHDHAHSSKAPILGLEGMVYSIAGCCAPLPGEPITGVVALGSNRGITIHRHDCHNLQNIPSDRLLHVAWNQHKETEHPQTYPIDIRVETIDRVGVLRDILTRLSDNKINVRRANVQTKKGKAAIIDLSIDISDRHQFDRVCNQINKMCDTLSVSRLVGE</sequence>
<dbReference type="InterPro" id="IPR012675">
    <property type="entry name" value="Beta-grasp_dom_sf"/>
</dbReference>
<keyword evidence="7" id="KW-1185">Reference proteome</keyword>
<dbReference type="InterPro" id="IPR004095">
    <property type="entry name" value="TGS"/>
</dbReference>
<evidence type="ECO:0000259" key="4">
    <source>
        <dbReference type="PROSITE" id="PS51831"/>
    </source>
</evidence>
<proteinExistence type="inferred from homology"/>
<dbReference type="Proteomes" id="UP000631421">
    <property type="component" value="Unassembled WGS sequence"/>
</dbReference>
<dbReference type="SUPFAM" id="SSF81271">
    <property type="entry name" value="TGS-like"/>
    <property type="match status" value="1"/>
</dbReference>
<protein>
    <submittedName>
        <fullName evidence="6">Bifunctional (P)ppGpp synthetase/guanosine-3',5'-bis(Diphosphate) 3'-pyrophosphohydrolase</fullName>
    </submittedName>
</protein>
<name>A0A926URC3_9CYAN</name>
<dbReference type="PROSITE" id="PS51880">
    <property type="entry name" value="TGS"/>
    <property type="match status" value="1"/>
</dbReference>
<dbReference type="Gene3D" id="3.30.460.10">
    <property type="entry name" value="Beta Polymerase, domain 2"/>
    <property type="match status" value="1"/>
</dbReference>
<dbReference type="NCBIfam" id="TIGR00691">
    <property type="entry name" value="spoT_relA"/>
    <property type="match status" value="1"/>
</dbReference>
<evidence type="ECO:0000259" key="5">
    <source>
        <dbReference type="PROSITE" id="PS51880"/>
    </source>
</evidence>
<dbReference type="InterPro" id="IPR045600">
    <property type="entry name" value="RelA/SpoT_AH_RIS"/>
</dbReference>
<comment type="function">
    <text evidence="2">In eubacteria ppGpp (guanosine 3'-diphosphate 5'-diphosphate) is a mediator of the stringent response that coordinates a variety of cellular activities in response to changes in nutritional abundance.</text>
</comment>
<evidence type="ECO:0000313" key="7">
    <source>
        <dbReference type="Proteomes" id="UP000631421"/>
    </source>
</evidence>
<comment type="similarity">
    <text evidence="2">Belongs to the relA/spoT family.</text>
</comment>
<dbReference type="CDD" id="cd04876">
    <property type="entry name" value="ACT_RelA-SpoT"/>
    <property type="match status" value="1"/>
</dbReference>
<organism evidence="6 7">
    <name type="scientific">Pseudanabaena cinerea FACHB-1277</name>
    <dbReference type="NCBI Taxonomy" id="2949581"/>
    <lineage>
        <taxon>Bacteria</taxon>
        <taxon>Bacillati</taxon>
        <taxon>Cyanobacteriota</taxon>
        <taxon>Cyanophyceae</taxon>
        <taxon>Pseudanabaenales</taxon>
        <taxon>Pseudanabaenaceae</taxon>
        <taxon>Pseudanabaena</taxon>
        <taxon>Pseudanabaena cinerea</taxon>
    </lineage>
</organism>
<feature type="domain" description="TGS" evidence="5">
    <location>
        <begin position="423"/>
        <end position="484"/>
    </location>
</feature>
<dbReference type="GO" id="GO:0015969">
    <property type="term" value="P:guanosine tetraphosphate metabolic process"/>
    <property type="evidence" value="ECO:0007669"/>
    <property type="project" value="InterPro"/>
</dbReference>
<comment type="pathway">
    <text evidence="1">Purine metabolism.</text>
</comment>
<dbReference type="AlphaFoldDB" id="A0A926URC3"/>
<reference evidence="6" key="2">
    <citation type="submission" date="2020-08" db="EMBL/GenBank/DDBJ databases">
        <authorList>
            <person name="Chen M."/>
            <person name="Teng W."/>
            <person name="Zhao L."/>
            <person name="Hu C."/>
            <person name="Zhou Y."/>
            <person name="Han B."/>
            <person name="Song L."/>
            <person name="Shu W."/>
        </authorList>
    </citation>
    <scope>NUCLEOTIDE SEQUENCE</scope>
    <source>
        <strain evidence="6">FACHB-1277</strain>
    </source>
</reference>
<dbReference type="CDD" id="cd01668">
    <property type="entry name" value="TGS_RSH"/>
    <property type="match status" value="1"/>
</dbReference>
<dbReference type="RefSeq" id="WP_190350204.1">
    <property type="nucleotide sequence ID" value="NZ_JACJPY010000014.1"/>
</dbReference>
<evidence type="ECO:0000256" key="2">
    <source>
        <dbReference type="RuleBase" id="RU003847"/>
    </source>
</evidence>
<dbReference type="FunFam" id="3.30.460.10:FF:000001">
    <property type="entry name" value="GTP pyrophosphokinase RelA"/>
    <property type="match status" value="1"/>
</dbReference>
<dbReference type="SMART" id="SM00471">
    <property type="entry name" value="HDc"/>
    <property type="match status" value="1"/>
</dbReference>
<dbReference type="Gene3D" id="1.10.3210.10">
    <property type="entry name" value="Hypothetical protein af1432"/>
    <property type="match status" value="1"/>
</dbReference>
<evidence type="ECO:0000313" key="6">
    <source>
        <dbReference type="EMBL" id="MBD2149835.1"/>
    </source>
</evidence>
<dbReference type="InterPro" id="IPR043519">
    <property type="entry name" value="NT_sf"/>
</dbReference>
<dbReference type="SUPFAM" id="SSF55021">
    <property type="entry name" value="ACT-like"/>
    <property type="match status" value="1"/>
</dbReference>
<dbReference type="Pfam" id="PF13328">
    <property type="entry name" value="HD_4"/>
    <property type="match status" value="1"/>
</dbReference>
<dbReference type="InterPro" id="IPR002912">
    <property type="entry name" value="ACT_dom"/>
</dbReference>
<dbReference type="SUPFAM" id="SSF109604">
    <property type="entry name" value="HD-domain/PDEase-like"/>
    <property type="match status" value="1"/>
</dbReference>
<dbReference type="InterPro" id="IPR003607">
    <property type="entry name" value="HD/PDEase_dom"/>
</dbReference>
<dbReference type="InterPro" id="IPR004811">
    <property type="entry name" value="RelA/Spo_fam"/>
</dbReference>
<dbReference type="GO" id="GO:0005886">
    <property type="term" value="C:plasma membrane"/>
    <property type="evidence" value="ECO:0007669"/>
    <property type="project" value="TreeGrafter"/>
</dbReference>
<comment type="caution">
    <text evidence="6">The sequence shown here is derived from an EMBL/GenBank/DDBJ whole genome shotgun (WGS) entry which is preliminary data.</text>
</comment>
<dbReference type="PANTHER" id="PTHR21262:SF31">
    <property type="entry name" value="GTP PYROPHOSPHOKINASE"/>
    <property type="match status" value="1"/>
</dbReference>
<dbReference type="InterPro" id="IPR033655">
    <property type="entry name" value="TGS_RelA/SpoT"/>
</dbReference>
<dbReference type="InterPro" id="IPR012676">
    <property type="entry name" value="TGS-like"/>
</dbReference>
<dbReference type="InterPro" id="IPR006674">
    <property type="entry name" value="HD_domain"/>
</dbReference>
<dbReference type="FunFam" id="3.10.20.30:FF:000002">
    <property type="entry name" value="GTP pyrophosphokinase (RelA/SpoT)"/>
    <property type="match status" value="1"/>
</dbReference>
<dbReference type="SUPFAM" id="SSF81301">
    <property type="entry name" value="Nucleotidyltransferase"/>
    <property type="match status" value="1"/>
</dbReference>
<gene>
    <name evidence="6" type="ORF">H6F44_06815</name>
</gene>
<dbReference type="PROSITE" id="PS51671">
    <property type="entry name" value="ACT"/>
    <property type="match status" value="1"/>
</dbReference>
<dbReference type="CDD" id="cd05399">
    <property type="entry name" value="NT_Rel-Spo_like"/>
    <property type="match status" value="1"/>
</dbReference>
<feature type="domain" description="HD" evidence="4">
    <location>
        <begin position="79"/>
        <end position="178"/>
    </location>
</feature>
<evidence type="ECO:0000256" key="1">
    <source>
        <dbReference type="ARBA" id="ARBA00025704"/>
    </source>
</evidence>
<feature type="domain" description="ACT" evidence="3">
    <location>
        <begin position="699"/>
        <end position="773"/>
    </location>
</feature>
<dbReference type="InterPro" id="IPR007685">
    <property type="entry name" value="RelA_SpoT"/>
</dbReference>
<dbReference type="Pfam" id="PF19296">
    <property type="entry name" value="RelA_AH_RIS"/>
    <property type="match status" value="1"/>
</dbReference>
<dbReference type="CDD" id="cd00077">
    <property type="entry name" value="HDc"/>
    <property type="match status" value="1"/>
</dbReference>
<dbReference type="PANTHER" id="PTHR21262">
    <property type="entry name" value="GUANOSINE-3',5'-BIS DIPHOSPHATE 3'-PYROPHOSPHOHYDROLASE"/>
    <property type="match status" value="1"/>
</dbReference>
<dbReference type="Pfam" id="PF04607">
    <property type="entry name" value="RelA_SpoT"/>
    <property type="match status" value="1"/>
</dbReference>
<dbReference type="Pfam" id="PF02824">
    <property type="entry name" value="TGS"/>
    <property type="match status" value="1"/>
</dbReference>
<dbReference type="Gene3D" id="3.30.70.260">
    <property type="match status" value="1"/>
</dbReference>
<dbReference type="SMART" id="SM00954">
    <property type="entry name" value="RelA_SpoT"/>
    <property type="match status" value="1"/>
</dbReference>
<dbReference type="PROSITE" id="PS51831">
    <property type="entry name" value="HD"/>
    <property type="match status" value="1"/>
</dbReference>